<evidence type="ECO:0000313" key="1">
    <source>
        <dbReference type="EMBL" id="MDQ8934159.1"/>
    </source>
</evidence>
<evidence type="ECO:0000313" key="2">
    <source>
        <dbReference type="Proteomes" id="UP001243844"/>
    </source>
</evidence>
<dbReference type="RefSeq" id="WP_308980651.1">
    <property type="nucleotide sequence ID" value="NZ_JAVIDL010000001.1"/>
</dbReference>
<organism evidence="1 2">
    <name type="scientific">Acinetobacter rudis</name>
    <dbReference type="NCBI Taxonomy" id="632955"/>
    <lineage>
        <taxon>Bacteria</taxon>
        <taxon>Pseudomonadati</taxon>
        <taxon>Pseudomonadota</taxon>
        <taxon>Gammaproteobacteria</taxon>
        <taxon>Moraxellales</taxon>
        <taxon>Moraxellaceae</taxon>
        <taxon>Acinetobacter</taxon>
    </lineage>
</organism>
<dbReference type="Proteomes" id="UP001243844">
    <property type="component" value="Unassembled WGS sequence"/>
</dbReference>
<dbReference type="EMBL" id="JAVIDL010000001">
    <property type="protein sequence ID" value="MDQ8934159.1"/>
    <property type="molecule type" value="Genomic_DNA"/>
</dbReference>
<name>A0AAW8J3I3_9GAMM</name>
<gene>
    <name evidence="1" type="ORF">RFH47_00150</name>
</gene>
<sequence>MTQPLTSSEHKAVVASTDLNVICQNLKTDMQQINAQRTTLALQQINQQIQVCLPHINFQEQKQLMQLSDQMYQQFLMVDRTPEQQKAFVYYISNQAQYPTIQQNNFEKLNSRDQYLIRHHSQAYIDIIQLDKGQVLYRRHPLYLAKIFAPYLPEAERHFINELASQNLQPLWVEGHLNITANELARRALFWQTYLDNYPKAAYSQDARYLSHYYSQLLFEGGKNSPISEQFAGQDDIQPDMLEEINQLAEQENGTLSQQAQSFLKFIELSPEQRPQIPSSRPMAIGHSQSKVITQLEDYIGLQRLPSRNCFIDAICHNDFSPKPKPQTHPTSVDIAFKKHTSSTPSQSIH</sequence>
<comment type="caution">
    <text evidence="1">The sequence shown here is derived from an EMBL/GenBank/DDBJ whole genome shotgun (WGS) entry which is preliminary data.</text>
</comment>
<accession>A0AAW8J3I3</accession>
<dbReference type="AlphaFoldDB" id="A0AAW8J3I3"/>
<protein>
    <submittedName>
        <fullName evidence="1">Uncharacterized protein</fullName>
    </submittedName>
</protein>
<reference evidence="1" key="1">
    <citation type="submission" date="2023-08" db="EMBL/GenBank/DDBJ databases">
        <title>Emergence of clinically-relevant ST2 carbapenem-resistant Acinetobacter baumannii strains in hospital sewages in Zhejiang, East of China.</title>
        <authorList>
            <person name="Kaichao C."/>
            <person name="Zhang R."/>
        </authorList>
    </citation>
    <scope>NUCLEOTIDE SEQUENCE</scope>
    <source>
        <strain evidence="1">M-RB-37</strain>
    </source>
</reference>
<proteinExistence type="predicted"/>